<comment type="caution">
    <text evidence="12">The sequence shown here is derived from an EMBL/GenBank/DDBJ whole genome shotgun (WGS) entry which is preliminary data.</text>
</comment>
<feature type="binding site" evidence="9">
    <location>
        <position position="24"/>
    </location>
    <ligand>
        <name>Ca(2+)</name>
        <dbReference type="ChEBI" id="CHEBI:29108"/>
        <label>1</label>
    </ligand>
</feature>
<feature type="binding site" evidence="9">
    <location>
        <position position="8"/>
    </location>
    <ligand>
        <name>Ca(2+)</name>
        <dbReference type="ChEBI" id="CHEBI:29108"/>
        <label>1</label>
    </ligand>
</feature>
<feature type="binding site" evidence="9">
    <location>
        <position position="10"/>
    </location>
    <ligand>
        <name>Ca(2+)</name>
        <dbReference type="ChEBI" id="CHEBI:29108"/>
        <label>1</label>
    </ligand>
</feature>
<dbReference type="PROSITE" id="PS50873">
    <property type="entry name" value="PEROXIDASE_4"/>
    <property type="match status" value="1"/>
</dbReference>
<evidence type="ECO:0000256" key="2">
    <source>
        <dbReference type="ARBA" id="ARBA00001970"/>
    </source>
</evidence>
<evidence type="ECO:0000256" key="10">
    <source>
        <dbReference type="RuleBase" id="RU004241"/>
    </source>
</evidence>
<evidence type="ECO:0000256" key="1">
    <source>
        <dbReference type="ARBA" id="ARBA00000189"/>
    </source>
</evidence>
<dbReference type="PANTHER" id="PTHR31388:SF204">
    <property type="entry name" value="PEROXIDASE"/>
    <property type="match status" value="1"/>
</dbReference>
<name>A0A9R1XAT4_LACSA</name>
<dbReference type="SUPFAM" id="SSF48113">
    <property type="entry name" value="Heme-dependent peroxidases"/>
    <property type="match status" value="1"/>
</dbReference>
<sequence length="91" mass="9865">MELASHTGCDASVLLDDTANFTGEKNAGPNSNSIRGFNVIDTIKTQLERQCPGVVSCADILSAAARDSVVAVSRKLKFSENKFFLYNLRLL</sequence>
<dbReference type="InterPro" id="IPR000823">
    <property type="entry name" value="Peroxidase_pln"/>
</dbReference>
<feature type="binding site" evidence="9">
    <location>
        <position position="12"/>
    </location>
    <ligand>
        <name>Ca(2+)</name>
        <dbReference type="ChEBI" id="CHEBI:29108"/>
        <label>1</label>
    </ligand>
</feature>
<dbReference type="Pfam" id="PF00141">
    <property type="entry name" value="peroxidase"/>
    <property type="match status" value="1"/>
</dbReference>
<dbReference type="InterPro" id="IPR010255">
    <property type="entry name" value="Haem_peroxidase_sf"/>
</dbReference>
<dbReference type="AlphaFoldDB" id="A0A9R1XAT4"/>
<dbReference type="PRINTS" id="PR00461">
    <property type="entry name" value="PLPEROXIDASE"/>
</dbReference>
<evidence type="ECO:0000259" key="11">
    <source>
        <dbReference type="PROSITE" id="PS50873"/>
    </source>
</evidence>
<evidence type="ECO:0000256" key="7">
    <source>
        <dbReference type="ARBA" id="ARBA00023002"/>
    </source>
</evidence>
<evidence type="ECO:0000256" key="8">
    <source>
        <dbReference type="ARBA" id="ARBA00023004"/>
    </source>
</evidence>
<keyword evidence="8" id="KW-0408">Iron</keyword>
<comment type="cofactor">
    <cofactor evidence="9">
        <name>Ca(2+)</name>
        <dbReference type="ChEBI" id="CHEBI:29108"/>
    </cofactor>
    <text evidence="9">Binds 2 calcium ions per subunit.</text>
</comment>
<dbReference type="GO" id="GO:0006979">
    <property type="term" value="P:response to oxidative stress"/>
    <property type="evidence" value="ECO:0007669"/>
    <property type="project" value="InterPro"/>
</dbReference>
<organism evidence="12 13">
    <name type="scientific">Lactuca sativa</name>
    <name type="common">Garden lettuce</name>
    <dbReference type="NCBI Taxonomy" id="4236"/>
    <lineage>
        <taxon>Eukaryota</taxon>
        <taxon>Viridiplantae</taxon>
        <taxon>Streptophyta</taxon>
        <taxon>Embryophyta</taxon>
        <taxon>Tracheophyta</taxon>
        <taxon>Spermatophyta</taxon>
        <taxon>Magnoliopsida</taxon>
        <taxon>eudicotyledons</taxon>
        <taxon>Gunneridae</taxon>
        <taxon>Pentapetalae</taxon>
        <taxon>asterids</taxon>
        <taxon>campanulids</taxon>
        <taxon>Asterales</taxon>
        <taxon>Asteraceae</taxon>
        <taxon>Cichorioideae</taxon>
        <taxon>Cichorieae</taxon>
        <taxon>Lactucinae</taxon>
        <taxon>Lactuca</taxon>
    </lineage>
</organism>
<dbReference type="EMBL" id="NBSK02000005">
    <property type="protein sequence ID" value="KAJ0203674.1"/>
    <property type="molecule type" value="Genomic_DNA"/>
</dbReference>
<reference evidence="12 13" key="1">
    <citation type="journal article" date="2017" name="Nat. Commun.">
        <title>Genome assembly with in vitro proximity ligation data and whole-genome triplication in lettuce.</title>
        <authorList>
            <person name="Reyes-Chin-Wo S."/>
            <person name="Wang Z."/>
            <person name="Yang X."/>
            <person name="Kozik A."/>
            <person name="Arikit S."/>
            <person name="Song C."/>
            <person name="Xia L."/>
            <person name="Froenicke L."/>
            <person name="Lavelle D.O."/>
            <person name="Truco M.J."/>
            <person name="Xia R."/>
            <person name="Zhu S."/>
            <person name="Xu C."/>
            <person name="Xu H."/>
            <person name="Xu X."/>
            <person name="Cox K."/>
            <person name="Korf I."/>
            <person name="Meyers B.C."/>
            <person name="Michelmore R.W."/>
        </authorList>
    </citation>
    <scope>NUCLEOTIDE SEQUENCE [LARGE SCALE GENOMIC DNA]</scope>
    <source>
        <strain evidence="13">cv. Salinas</strain>
        <tissue evidence="12">Seedlings</tissue>
    </source>
</reference>
<comment type="cofactor">
    <cofactor evidence="2">
        <name>heme b</name>
        <dbReference type="ChEBI" id="CHEBI:60344"/>
    </cofactor>
</comment>
<evidence type="ECO:0000256" key="3">
    <source>
        <dbReference type="ARBA" id="ARBA00012313"/>
    </source>
</evidence>
<gene>
    <name evidence="12" type="ORF">LSAT_V11C500283430</name>
</gene>
<evidence type="ECO:0000313" key="12">
    <source>
        <dbReference type="EMBL" id="KAJ0203674.1"/>
    </source>
</evidence>
<dbReference type="GO" id="GO:0046872">
    <property type="term" value="F:metal ion binding"/>
    <property type="evidence" value="ECO:0007669"/>
    <property type="project" value="UniProtKB-KW"/>
</dbReference>
<comment type="catalytic activity">
    <reaction evidence="1">
        <text>2 a phenolic donor + H2O2 = 2 a phenolic radical donor + 2 H2O</text>
        <dbReference type="Rhea" id="RHEA:56136"/>
        <dbReference type="ChEBI" id="CHEBI:15377"/>
        <dbReference type="ChEBI" id="CHEBI:16240"/>
        <dbReference type="ChEBI" id="CHEBI:139520"/>
        <dbReference type="ChEBI" id="CHEBI:139521"/>
        <dbReference type="EC" id="1.11.1.7"/>
    </reaction>
</comment>
<accession>A0A9R1XAT4</accession>
<keyword evidence="9" id="KW-0106">Calcium</keyword>
<proteinExistence type="inferred from homology"/>
<keyword evidence="5" id="KW-0349">Heme</keyword>
<dbReference type="EC" id="1.11.1.7" evidence="3"/>
<evidence type="ECO:0000256" key="6">
    <source>
        <dbReference type="ARBA" id="ARBA00022723"/>
    </source>
</evidence>
<protein>
    <recommendedName>
        <fullName evidence="3">peroxidase</fullName>
        <ecNumber evidence="3">1.11.1.7</ecNumber>
    </recommendedName>
</protein>
<keyword evidence="7" id="KW-0560">Oxidoreductase</keyword>
<dbReference type="InterPro" id="IPR002016">
    <property type="entry name" value="Haem_peroxidase"/>
</dbReference>
<keyword evidence="13" id="KW-1185">Reference proteome</keyword>
<keyword evidence="4" id="KW-0575">Peroxidase</keyword>
<dbReference type="Proteomes" id="UP000235145">
    <property type="component" value="Unassembled WGS sequence"/>
</dbReference>
<keyword evidence="6 9" id="KW-0479">Metal-binding</keyword>
<evidence type="ECO:0000256" key="4">
    <source>
        <dbReference type="ARBA" id="ARBA00022559"/>
    </source>
</evidence>
<dbReference type="GO" id="GO:0020037">
    <property type="term" value="F:heme binding"/>
    <property type="evidence" value="ECO:0007669"/>
    <property type="project" value="InterPro"/>
</dbReference>
<feature type="domain" description="Plant heme peroxidase family profile" evidence="11">
    <location>
        <begin position="8"/>
        <end position="72"/>
    </location>
</feature>
<dbReference type="Gene3D" id="1.10.520.10">
    <property type="match status" value="1"/>
</dbReference>
<comment type="similarity">
    <text evidence="10">Belongs to the peroxidase family.</text>
</comment>
<evidence type="ECO:0000256" key="9">
    <source>
        <dbReference type="PIRSR" id="PIRSR600823-3"/>
    </source>
</evidence>
<evidence type="ECO:0000256" key="5">
    <source>
        <dbReference type="ARBA" id="ARBA00022617"/>
    </source>
</evidence>
<evidence type="ECO:0000313" key="13">
    <source>
        <dbReference type="Proteomes" id="UP000235145"/>
    </source>
</evidence>
<dbReference type="GO" id="GO:0140825">
    <property type="term" value="F:lactoperoxidase activity"/>
    <property type="evidence" value="ECO:0007669"/>
    <property type="project" value="UniProtKB-EC"/>
</dbReference>
<dbReference type="PANTHER" id="PTHR31388">
    <property type="entry name" value="PEROXIDASE 72-RELATED"/>
    <property type="match status" value="1"/>
</dbReference>